<keyword evidence="2" id="KW-1185">Reference proteome</keyword>
<gene>
    <name evidence="1" type="ORF">H8698_06535</name>
</gene>
<evidence type="ECO:0000313" key="2">
    <source>
        <dbReference type="Proteomes" id="UP000611762"/>
    </source>
</evidence>
<comment type="caution">
    <text evidence="1">The sequence shown here is derived from an EMBL/GenBank/DDBJ whole genome shotgun (WGS) entry which is preliminary data.</text>
</comment>
<evidence type="ECO:0000313" key="1">
    <source>
        <dbReference type="EMBL" id="MBC8540630.1"/>
    </source>
</evidence>
<evidence type="ECO:0008006" key="3">
    <source>
        <dbReference type="Google" id="ProtNLM"/>
    </source>
</evidence>
<dbReference type="RefSeq" id="WP_177679973.1">
    <property type="nucleotide sequence ID" value="NZ_JACRSU010000002.1"/>
</dbReference>
<organism evidence="1 2">
    <name type="scientific">Congzhengia minquanensis</name>
    <dbReference type="NCBI Taxonomy" id="2763657"/>
    <lineage>
        <taxon>Bacteria</taxon>
        <taxon>Bacillati</taxon>
        <taxon>Bacillota</taxon>
        <taxon>Clostridia</taxon>
        <taxon>Eubacteriales</taxon>
        <taxon>Oscillospiraceae</taxon>
        <taxon>Congzhengia</taxon>
    </lineage>
</organism>
<dbReference type="EMBL" id="JACRSU010000002">
    <property type="protein sequence ID" value="MBC8540630.1"/>
    <property type="molecule type" value="Genomic_DNA"/>
</dbReference>
<accession>A0A926DNZ2</accession>
<dbReference type="Pfam" id="PF06854">
    <property type="entry name" value="Phage_Gp15"/>
    <property type="match status" value="1"/>
</dbReference>
<dbReference type="Proteomes" id="UP000611762">
    <property type="component" value="Unassembled WGS sequence"/>
</dbReference>
<protein>
    <recommendedName>
        <fullName evidence="3">Bacteriophage Gp15 protein</fullName>
    </recommendedName>
</protein>
<dbReference type="AlphaFoldDB" id="A0A926DNZ2"/>
<sequence>MINYSLPTEIIIDGVIYPINKNGDYRMILDVVSALNDETLSEQDKVRTSLCIFYDFNIPPDTQKAVDEMMLFINCGEADEQKKQDAPIMNWEQDFPLLVSPINRTLGYEIRSASYLHWWTFISGYMEIGECQFATVVNIRQKKRKGKKLDSWEHEYYTKNKKKVDLNVKFDKMEQEFMHDLFGVE</sequence>
<dbReference type="InterPro" id="IPR009660">
    <property type="entry name" value="Phage_A500_Gp15"/>
</dbReference>
<proteinExistence type="predicted"/>
<name>A0A926DNZ2_9FIRM</name>
<reference evidence="1" key="1">
    <citation type="submission" date="2020-08" db="EMBL/GenBank/DDBJ databases">
        <title>Genome public.</title>
        <authorList>
            <person name="Liu C."/>
            <person name="Sun Q."/>
        </authorList>
    </citation>
    <scope>NUCLEOTIDE SEQUENCE</scope>
    <source>
        <strain evidence="1">H8</strain>
    </source>
</reference>